<evidence type="ECO:0000256" key="4">
    <source>
        <dbReference type="ARBA" id="ARBA00022692"/>
    </source>
</evidence>
<keyword evidence="6 16" id="KW-0106">Calcium</keyword>
<comment type="cofactor">
    <cofactor evidence="1 16">
        <name>Ca(2+)</name>
        <dbReference type="ChEBI" id="CHEBI:29108"/>
    </cofactor>
</comment>
<feature type="active site" description="Proton donor" evidence="15">
    <location>
        <position position="493"/>
    </location>
</feature>
<reference evidence="20 21" key="1">
    <citation type="submission" date="2019-08" db="EMBL/GenBank/DDBJ databases">
        <authorList>
            <person name="Alioto T."/>
            <person name="Alioto T."/>
            <person name="Gomez Garrido J."/>
        </authorList>
    </citation>
    <scope>NUCLEOTIDE SEQUENCE [LARGE SCALE GENOMIC DNA]</scope>
</reference>
<gene>
    <name evidence="20" type="ORF">CINCED_3A025370</name>
</gene>
<evidence type="ECO:0000256" key="12">
    <source>
        <dbReference type="ARBA" id="ARBA00048605"/>
    </source>
</evidence>
<evidence type="ECO:0000256" key="13">
    <source>
        <dbReference type="ARBA" id="ARBA00054774"/>
    </source>
</evidence>
<evidence type="ECO:0000313" key="21">
    <source>
        <dbReference type="Proteomes" id="UP000325440"/>
    </source>
</evidence>
<dbReference type="EMBL" id="CABPRJ010001447">
    <property type="protein sequence ID" value="VVC37442.1"/>
    <property type="molecule type" value="Genomic_DNA"/>
</dbReference>
<keyword evidence="19" id="KW-1133">Transmembrane helix</keyword>
<dbReference type="PRINTS" id="PR00747">
    <property type="entry name" value="GLYHDRLASE47"/>
</dbReference>
<dbReference type="GO" id="GO:0004571">
    <property type="term" value="F:mannosyl-oligosaccharide 1,2-alpha-mannosidase activity"/>
    <property type="evidence" value="ECO:0007669"/>
    <property type="project" value="UniProtKB-EC"/>
</dbReference>
<evidence type="ECO:0000256" key="8">
    <source>
        <dbReference type="ARBA" id="ARBA00023136"/>
    </source>
</evidence>
<dbReference type="GO" id="GO:0005783">
    <property type="term" value="C:endoplasmic reticulum"/>
    <property type="evidence" value="ECO:0007669"/>
    <property type="project" value="TreeGrafter"/>
</dbReference>
<evidence type="ECO:0000256" key="17">
    <source>
        <dbReference type="PIRSR" id="PIRSR601382-3"/>
    </source>
</evidence>
<dbReference type="InterPro" id="IPR036026">
    <property type="entry name" value="Seven-hairpin_glycosidases"/>
</dbReference>
<accession>A0A5E4MYK6</accession>
<evidence type="ECO:0000256" key="2">
    <source>
        <dbReference type="ARBA" id="ARBA00004922"/>
    </source>
</evidence>
<evidence type="ECO:0000256" key="1">
    <source>
        <dbReference type="ARBA" id="ARBA00001913"/>
    </source>
</evidence>
<comment type="pathway">
    <text evidence="2">Protein modification; protein glycosylation.</text>
</comment>
<keyword evidence="10 18" id="KW-0326">Glycosidase</keyword>
<feature type="disulfide bond" evidence="17">
    <location>
        <begin position="447"/>
        <end position="479"/>
    </location>
</feature>
<dbReference type="InterPro" id="IPR012341">
    <property type="entry name" value="6hp_glycosidase-like_sf"/>
</dbReference>
<keyword evidence="9 17" id="KW-1015">Disulfide bond</keyword>
<evidence type="ECO:0000256" key="9">
    <source>
        <dbReference type="ARBA" id="ARBA00023157"/>
    </source>
</evidence>
<evidence type="ECO:0000256" key="18">
    <source>
        <dbReference type="RuleBase" id="RU361193"/>
    </source>
</evidence>
<evidence type="ECO:0000313" key="20">
    <source>
        <dbReference type="EMBL" id="VVC37442.1"/>
    </source>
</evidence>
<keyword evidence="7" id="KW-0735">Signal-anchor</keyword>
<proteinExistence type="inferred from homology"/>
<feature type="active site" evidence="15">
    <location>
        <position position="384"/>
    </location>
</feature>
<comment type="catalytic activity">
    <reaction evidence="12">
        <text>N(4)-(alpha-D-Man-(1-&gt;2)-alpha-D-Man-(1-&gt;2)-alpha-D-Man-(1-&gt;3)-[alpha-D-Man-(1-&gt;2)-alpha-D-Man-(1-&gt;3)-[alpha-D-Man-(1-&gt;2)-alpha-D-Man-(1-&gt;6)]-alpha-D-Man-(1-&gt;6)]-beta-D-Man-(1-&gt;4)-beta-D-GlcNAc-(1-&gt;4)-beta-D-GlcNAc)-L-asparaginyl-[protein] (N-glucan mannose isomer 9A1,2,3B1,2,3) + 4 H2O = N(4)-(alpha-D-Man-(1-&gt;3)-[alpha-D-Man-(1-&gt;3)-[alpha-D-Man-(1-&gt;6)]-alpha-D-Man-(1-&gt;6)]-beta-D-Man-(1-&gt;4)-beta-D-GlcNAc-(1-&gt;4)-beta-D-GlcNAc)-L-asparaginyl-[protein] (N-glucan mannose isomer 5A1,2) + 4 beta-D-mannose</text>
        <dbReference type="Rhea" id="RHEA:56008"/>
        <dbReference type="Rhea" id="RHEA-COMP:14356"/>
        <dbReference type="Rhea" id="RHEA-COMP:14367"/>
        <dbReference type="ChEBI" id="CHEBI:15377"/>
        <dbReference type="ChEBI" id="CHEBI:28563"/>
        <dbReference type="ChEBI" id="CHEBI:59087"/>
        <dbReference type="ChEBI" id="CHEBI:139493"/>
        <dbReference type="EC" id="3.2.1.113"/>
    </reaction>
</comment>
<dbReference type="GO" id="GO:0005975">
    <property type="term" value="P:carbohydrate metabolic process"/>
    <property type="evidence" value="ECO:0007669"/>
    <property type="project" value="InterPro"/>
</dbReference>
<dbReference type="GO" id="GO:0000139">
    <property type="term" value="C:Golgi membrane"/>
    <property type="evidence" value="ECO:0007669"/>
    <property type="project" value="TreeGrafter"/>
</dbReference>
<dbReference type="Pfam" id="PF01532">
    <property type="entry name" value="Glyco_hydro_47"/>
    <property type="match status" value="1"/>
</dbReference>
<evidence type="ECO:0000256" key="19">
    <source>
        <dbReference type="SAM" id="Phobius"/>
    </source>
</evidence>
<keyword evidence="8 19" id="KW-0472">Membrane</keyword>
<feature type="active site" evidence="15">
    <location>
        <position position="518"/>
    </location>
</feature>
<organism evidence="20 21">
    <name type="scientific">Cinara cedri</name>
    <dbReference type="NCBI Taxonomy" id="506608"/>
    <lineage>
        <taxon>Eukaryota</taxon>
        <taxon>Metazoa</taxon>
        <taxon>Ecdysozoa</taxon>
        <taxon>Arthropoda</taxon>
        <taxon>Hexapoda</taxon>
        <taxon>Insecta</taxon>
        <taxon>Pterygota</taxon>
        <taxon>Neoptera</taxon>
        <taxon>Paraneoptera</taxon>
        <taxon>Hemiptera</taxon>
        <taxon>Sternorrhyncha</taxon>
        <taxon>Aphidomorpha</taxon>
        <taxon>Aphidoidea</taxon>
        <taxon>Aphididae</taxon>
        <taxon>Lachninae</taxon>
        <taxon>Cinara</taxon>
    </lineage>
</organism>
<dbReference type="InterPro" id="IPR050749">
    <property type="entry name" value="Glycosyl_Hydrolase_47"/>
</dbReference>
<comment type="function">
    <text evidence="13">Involved in the maturation of Asn-linked oligosaccharides. Progressively trim alpha-1,2-linked mannose residues from Man(9)GlcNAc(2) to produce Man(5)GlcNAc(2).</text>
</comment>
<sequence>MTNPSLILPQYHKYLNGAPVPFSRRTRRNSEFCLVALVFVSLTIICFGAVFYLPEFKASYGGTINNVYKHIQNAGPELLLPPHGNAKHDGVLEDPHAAWDKKALFAKIDEDYLDKRKVLERPDTGDAFKQNINVKNISFYPHAESIVEHNDIGQNNENIELRQRRDKVKEMMKHSWDSYVKYAWGKNELKPVSKHGHSGSVFGSANMGVTIVDSLDTLLIMGLNDEYKLGRDWVANNFTLENVKIDISVFETNIRFIGGFLSCYAMTGDTIFRDKAEYVAKKLLPAFKTPTGIPHSLVNLKSGNSKNFLWASGSSSILSEFGTLHLEFVYLSDITGNDIYRQKVETIREFVRGLDRPNGLYPNYLNPITGKWGQRHVSLGALGDSFYEYLLKAYIQSNGKDLIARDMFDDAMASVMDNLVQTSASGLTYLADMRFDRLEHKMDHLTCFAGGMFALAGESLGSDSSKHYSELGASLTETCHIAYDKTATKLGPEAFRFTDNNEAVAVRGNEKHNILRPETIESYFVLWRLTHDNKYREWGWEAAQAFEKYCKVSGGYSGIRDVYQIDTIKDDVQQSYFLAETLKYLYLLFSDDSLIPLDKWVFNSEAHPLPVRDQNSLYRMYQSEGVVL</sequence>
<feature type="active site" description="Proton donor" evidence="15">
    <location>
        <position position="251"/>
    </location>
</feature>
<dbReference type="PANTHER" id="PTHR11742">
    <property type="entry name" value="MANNOSYL-OLIGOSACCHARIDE ALPHA-1,2-MANNOSIDASE-RELATED"/>
    <property type="match status" value="1"/>
</dbReference>
<keyword evidence="16" id="KW-0479">Metal-binding</keyword>
<dbReference type="SUPFAM" id="SSF48225">
    <property type="entry name" value="Seven-hairpin glycosidases"/>
    <property type="match status" value="1"/>
</dbReference>
<evidence type="ECO:0000256" key="5">
    <source>
        <dbReference type="ARBA" id="ARBA00022801"/>
    </source>
</evidence>
<evidence type="ECO:0000256" key="10">
    <source>
        <dbReference type="ARBA" id="ARBA00023295"/>
    </source>
</evidence>
<comment type="catalytic activity">
    <reaction evidence="11">
        <text>N(4)-(alpha-D-Man-(1-&gt;2)-alpha-D-Man-(1-&gt;2)-alpha-D-Man-(1-&gt;3)-[alpha-D-Man-(1-&gt;3)-[alpha-D-Man-(1-&gt;2)-alpha-D-Man-(1-&gt;6)]-alpha-D-Man-(1-&gt;6)]-beta-D-Man-(1-&gt;4)-beta-D-GlcNAc-(1-&gt;4)-beta-D-GlcNAc)-L-asparaginyl-[protein] (N-glucan mannose isomer 8A1,2,3B1,3) + 3 H2O = N(4)-(alpha-D-Man-(1-&gt;3)-[alpha-D-Man-(1-&gt;3)-[alpha-D-Man-(1-&gt;6)]-alpha-D-Man-(1-&gt;6)]-beta-D-Man-(1-&gt;4)-beta-D-GlcNAc-(1-&gt;4)-beta-D-GlcNAc)-L-asparaginyl-[protein] (N-glucan mannose isomer 5A1,2) + 3 beta-D-mannose</text>
        <dbReference type="Rhea" id="RHEA:56028"/>
        <dbReference type="Rhea" id="RHEA-COMP:14358"/>
        <dbReference type="Rhea" id="RHEA-COMP:14367"/>
        <dbReference type="ChEBI" id="CHEBI:15377"/>
        <dbReference type="ChEBI" id="CHEBI:28563"/>
        <dbReference type="ChEBI" id="CHEBI:59087"/>
        <dbReference type="ChEBI" id="CHEBI:60628"/>
        <dbReference type="EC" id="3.2.1.113"/>
    </reaction>
</comment>
<comment type="subcellular location">
    <subcellularLocation>
        <location evidence="14">Endomembrane system</location>
        <topology evidence="14">Single-pass type II membrane protein</topology>
    </subcellularLocation>
</comment>
<evidence type="ECO:0000256" key="7">
    <source>
        <dbReference type="ARBA" id="ARBA00022968"/>
    </source>
</evidence>
<dbReference type="OrthoDB" id="8118055at2759"/>
<evidence type="ECO:0000256" key="15">
    <source>
        <dbReference type="PIRSR" id="PIRSR601382-1"/>
    </source>
</evidence>
<evidence type="ECO:0000256" key="3">
    <source>
        <dbReference type="ARBA" id="ARBA00007658"/>
    </source>
</evidence>
<evidence type="ECO:0000256" key="16">
    <source>
        <dbReference type="PIRSR" id="PIRSR601382-2"/>
    </source>
</evidence>
<keyword evidence="5 18" id="KW-0378">Hydrolase</keyword>
<feature type="binding site" evidence="16">
    <location>
        <position position="604"/>
    </location>
    <ligand>
        <name>Ca(2+)</name>
        <dbReference type="ChEBI" id="CHEBI:29108"/>
    </ligand>
</feature>
<protein>
    <recommendedName>
        <fullName evidence="18">alpha-1,2-Mannosidase</fullName>
        <ecNumber evidence="18">3.2.1.-</ecNumber>
    </recommendedName>
</protein>
<evidence type="ECO:0000256" key="14">
    <source>
        <dbReference type="ARBA" id="ARBA00060399"/>
    </source>
</evidence>
<dbReference type="InterPro" id="IPR001382">
    <property type="entry name" value="Glyco_hydro_47"/>
</dbReference>
<feature type="transmembrane region" description="Helical" evidence="19">
    <location>
        <begin position="32"/>
        <end position="53"/>
    </location>
</feature>
<dbReference type="AlphaFoldDB" id="A0A5E4MYK6"/>
<dbReference type="FunFam" id="1.50.10.10:FF:000002">
    <property type="entry name" value="alpha-1,2-Mannosidase"/>
    <property type="match status" value="1"/>
</dbReference>
<keyword evidence="21" id="KW-1185">Reference proteome</keyword>
<comment type="similarity">
    <text evidence="3 18">Belongs to the glycosyl hydrolase 47 family.</text>
</comment>
<dbReference type="PANTHER" id="PTHR11742:SF6">
    <property type="entry name" value="MANNOSYL-OLIGOSACCHARIDE ALPHA-1,2-MANNOSIDASE IA-RELATED"/>
    <property type="match status" value="1"/>
</dbReference>
<dbReference type="GO" id="GO:0005509">
    <property type="term" value="F:calcium ion binding"/>
    <property type="evidence" value="ECO:0007669"/>
    <property type="project" value="InterPro"/>
</dbReference>
<evidence type="ECO:0000256" key="6">
    <source>
        <dbReference type="ARBA" id="ARBA00022837"/>
    </source>
</evidence>
<evidence type="ECO:0000256" key="11">
    <source>
        <dbReference type="ARBA" id="ARBA00047669"/>
    </source>
</evidence>
<dbReference type="Gene3D" id="1.50.10.10">
    <property type="match status" value="1"/>
</dbReference>
<name>A0A5E4MYK6_9HEMI</name>
<dbReference type="Proteomes" id="UP000325440">
    <property type="component" value="Unassembled WGS sequence"/>
</dbReference>
<keyword evidence="4 19" id="KW-0812">Transmembrane</keyword>
<dbReference type="EC" id="3.2.1.-" evidence="18"/>